<organism evidence="3 4">
    <name type="scientific">Candidatus Aquicultor primus</name>
    <dbReference type="NCBI Taxonomy" id="1797195"/>
    <lineage>
        <taxon>Bacteria</taxon>
        <taxon>Bacillati</taxon>
        <taxon>Actinomycetota</taxon>
        <taxon>Candidatus Aquicultoria</taxon>
        <taxon>Candidatus Aquicultorales</taxon>
        <taxon>Candidatus Aquicultoraceae</taxon>
        <taxon>Candidatus Aquicultor</taxon>
    </lineage>
</organism>
<dbReference type="EMBL" id="MELI01000098">
    <property type="protein sequence ID" value="OFW32364.1"/>
    <property type="molecule type" value="Genomic_DNA"/>
</dbReference>
<keyword evidence="1" id="KW-0472">Membrane</keyword>
<evidence type="ECO:0000259" key="2">
    <source>
        <dbReference type="Pfam" id="PF16111"/>
    </source>
</evidence>
<evidence type="ECO:0000256" key="1">
    <source>
        <dbReference type="SAM" id="Phobius"/>
    </source>
</evidence>
<feature type="transmembrane region" description="Helical" evidence="1">
    <location>
        <begin position="12"/>
        <end position="35"/>
    </location>
</feature>
<accession>A0A1F2UH48</accession>
<sequence length="157" mass="17445">MKVRIPYKKILAGVSAAIFIIAVFFAIRGVFLGLIKPMPDIDALGPRQLVLTYYKRLALTDTAGANRCLADDYRRELADVSPVYTVWLGDVKISEDARLRLRGMNSASYDERQYFVEYSAWQIGGGVSPSGQESSFVYVAKKTKTSPWRIICIGSGP</sequence>
<evidence type="ECO:0000313" key="3">
    <source>
        <dbReference type="EMBL" id="OFW32364.1"/>
    </source>
</evidence>
<keyword evidence="1" id="KW-0812">Transmembrane</keyword>
<feature type="domain" description="DUF4829" evidence="2">
    <location>
        <begin position="49"/>
        <end position="154"/>
    </location>
</feature>
<dbReference type="Pfam" id="PF16111">
    <property type="entry name" value="DUF4829"/>
    <property type="match status" value="1"/>
</dbReference>
<dbReference type="AlphaFoldDB" id="A0A1F2UH48"/>
<evidence type="ECO:0000313" key="4">
    <source>
        <dbReference type="Proteomes" id="UP000178086"/>
    </source>
</evidence>
<gene>
    <name evidence="3" type="ORF">A2074_01900</name>
</gene>
<name>A0A1F2UH48_9ACTN</name>
<keyword evidence="1" id="KW-1133">Transmembrane helix</keyword>
<dbReference type="Proteomes" id="UP000178086">
    <property type="component" value="Unassembled WGS sequence"/>
</dbReference>
<protein>
    <recommendedName>
        <fullName evidence="2">DUF4829 domain-containing protein</fullName>
    </recommendedName>
</protein>
<comment type="caution">
    <text evidence="3">The sequence shown here is derived from an EMBL/GenBank/DDBJ whole genome shotgun (WGS) entry which is preliminary data.</text>
</comment>
<proteinExistence type="predicted"/>
<dbReference type="InterPro" id="IPR032256">
    <property type="entry name" value="DUF4829"/>
</dbReference>
<reference evidence="3 4" key="1">
    <citation type="journal article" date="2016" name="Nat. Commun.">
        <title>Thousands of microbial genomes shed light on interconnected biogeochemical processes in an aquifer system.</title>
        <authorList>
            <person name="Anantharaman K."/>
            <person name="Brown C.T."/>
            <person name="Hug L.A."/>
            <person name="Sharon I."/>
            <person name="Castelle C.J."/>
            <person name="Probst A.J."/>
            <person name="Thomas B.C."/>
            <person name="Singh A."/>
            <person name="Wilkins M.J."/>
            <person name="Karaoz U."/>
            <person name="Brodie E.L."/>
            <person name="Williams K.H."/>
            <person name="Hubbard S.S."/>
            <person name="Banfield J.F."/>
        </authorList>
    </citation>
    <scope>NUCLEOTIDE SEQUENCE [LARGE SCALE GENOMIC DNA]</scope>
</reference>